<dbReference type="Proteomes" id="UP000188532">
    <property type="component" value="Unassembled WGS sequence"/>
</dbReference>
<organism evidence="1 2">
    <name type="scientific">Mycobacterium kansasii</name>
    <dbReference type="NCBI Taxonomy" id="1768"/>
    <lineage>
        <taxon>Bacteria</taxon>
        <taxon>Bacillati</taxon>
        <taxon>Actinomycetota</taxon>
        <taxon>Actinomycetes</taxon>
        <taxon>Mycobacteriales</taxon>
        <taxon>Mycobacteriaceae</taxon>
        <taxon>Mycobacterium</taxon>
    </lineage>
</organism>
<dbReference type="AlphaFoldDB" id="A0A1V3X1B0"/>
<accession>A0A1V3X1B0</accession>
<evidence type="ECO:0000313" key="1">
    <source>
        <dbReference type="EMBL" id="OOK73093.1"/>
    </source>
</evidence>
<protein>
    <submittedName>
        <fullName evidence="1">Uncharacterized protein</fullName>
    </submittedName>
</protein>
<reference evidence="1 2" key="1">
    <citation type="submission" date="2017-02" db="EMBL/GenBank/DDBJ databases">
        <title>Complete genome sequences of Mycobacterium kansasii strains isolated from rhesus macaques.</title>
        <authorList>
            <person name="Panda A."/>
            <person name="Nagaraj S."/>
            <person name="Zhao X."/>
            <person name="Tettelin H."/>
            <person name="Detolla L.J."/>
        </authorList>
    </citation>
    <scope>NUCLEOTIDE SEQUENCE [LARGE SCALE GENOMIC DNA]</scope>
    <source>
        <strain evidence="1 2">11-3469</strain>
    </source>
</reference>
<evidence type="ECO:0000313" key="2">
    <source>
        <dbReference type="Proteomes" id="UP000188532"/>
    </source>
</evidence>
<sequence>MPLPPAPLIGLPRSRPQTFRPRLPVGAVRRLHIGIAAFQCYTTNARPSLIFAKRI</sequence>
<gene>
    <name evidence="1" type="ORF">BZL29_5344</name>
</gene>
<name>A0A1V3X1B0_MYCKA</name>
<proteinExistence type="predicted"/>
<comment type="caution">
    <text evidence="1">The sequence shown here is derived from an EMBL/GenBank/DDBJ whole genome shotgun (WGS) entry which is preliminary data.</text>
</comment>
<dbReference type="EMBL" id="MVBN01000005">
    <property type="protein sequence ID" value="OOK73093.1"/>
    <property type="molecule type" value="Genomic_DNA"/>
</dbReference>